<reference evidence="2" key="1">
    <citation type="journal article" date="2024" name="Proc. Natl. Acad. Sci. U.S.A.">
        <title>Extraordinary preservation of gene collinearity over three hundred million years revealed in homosporous lycophytes.</title>
        <authorList>
            <person name="Li C."/>
            <person name="Wickell D."/>
            <person name="Kuo L.Y."/>
            <person name="Chen X."/>
            <person name="Nie B."/>
            <person name="Liao X."/>
            <person name="Peng D."/>
            <person name="Ji J."/>
            <person name="Jenkins J."/>
            <person name="Williams M."/>
            <person name="Shu S."/>
            <person name="Plott C."/>
            <person name="Barry K."/>
            <person name="Rajasekar S."/>
            <person name="Grimwood J."/>
            <person name="Han X."/>
            <person name="Sun S."/>
            <person name="Hou Z."/>
            <person name="He W."/>
            <person name="Dai G."/>
            <person name="Sun C."/>
            <person name="Schmutz J."/>
            <person name="Leebens-Mack J.H."/>
            <person name="Li F.W."/>
            <person name="Wang L."/>
        </authorList>
    </citation>
    <scope>NUCLEOTIDE SEQUENCE [LARGE SCALE GENOMIC DNA]</scope>
    <source>
        <strain evidence="2">cv. PW_Plant_1</strain>
    </source>
</reference>
<name>A0ACC2BLT1_DIPCM</name>
<comment type="caution">
    <text evidence="1">The sequence shown here is derived from an EMBL/GenBank/DDBJ whole genome shotgun (WGS) entry which is preliminary data.</text>
</comment>
<keyword evidence="2" id="KW-1185">Reference proteome</keyword>
<proteinExistence type="predicted"/>
<protein>
    <submittedName>
        <fullName evidence="1">Uncharacterized protein</fullName>
    </submittedName>
</protein>
<evidence type="ECO:0000313" key="1">
    <source>
        <dbReference type="EMBL" id="KAJ7530710.1"/>
    </source>
</evidence>
<dbReference type="Proteomes" id="UP001162992">
    <property type="component" value="Chromosome 14"/>
</dbReference>
<sequence>MLSRLLAGSGLLRSKHLNNVGAVIILKPCSLNATAAIPFSSQFCTPSIWQHASSQRQSYFCKHSWAVPLGSSLAIASARYWALAGKRSMKSELELFLRNKQLLRAMFSWRHLSTRNAGGFRLSTFRPHSRSGSFANPEAVLWGLISLNLAVYLLWRFGDYSFMHKHFMVSVDNLMSGRLHTVLTSAFSHKDIYHLLFNMLGLYFFGREIALGFGGRRLLLLYLAGGVAGSLGHVVYCCYVLPWLKGVPRSFYYSRYSLPALGASGAVNAIVVFDILLNPRRVILIDFLFPVPAIFFGTYLVLKDLWGATRVNSETAHAGHLGGALVGAAAWMRLRSRWR</sequence>
<organism evidence="1 2">
    <name type="scientific">Diphasiastrum complanatum</name>
    <name type="common">Issler's clubmoss</name>
    <name type="synonym">Lycopodium complanatum</name>
    <dbReference type="NCBI Taxonomy" id="34168"/>
    <lineage>
        <taxon>Eukaryota</taxon>
        <taxon>Viridiplantae</taxon>
        <taxon>Streptophyta</taxon>
        <taxon>Embryophyta</taxon>
        <taxon>Tracheophyta</taxon>
        <taxon>Lycopodiopsida</taxon>
        <taxon>Lycopodiales</taxon>
        <taxon>Lycopodiaceae</taxon>
        <taxon>Lycopodioideae</taxon>
        <taxon>Diphasiastrum</taxon>
    </lineage>
</organism>
<evidence type="ECO:0000313" key="2">
    <source>
        <dbReference type="Proteomes" id="UP001162992"/>
    </source>
</evidence>
<accession>A0ACC2BLT1</accession>
<gene>
    <name evidence="1" type="ORF">O6H91_14G015900</name>
</gene>
<dbReference type="EMBL" id="CM055105">
    <property type="protein sequence ID" value="KAJ7530710.1"/>
    <property type="molecule type" value="Genomic_DNA"/>
</dbReference>